<dbReference type="InterPro" id="IPR032710">
    <property type="entry name" value="NTF2-like_dom_sf"/>
</dbReference>
<dbReference type="RefSeq" id="WP_305423400.1">
    <property type="nucleotide sequence ID" value="NZ_CP117430.1"/>
</dbReference>
<accession>A0ABY9GPA5</accession>
<dbReference type="EMBL" id="CP117430">
    <property type="protein sequence ID" value="WLI17568.1"/>
    <property type="molecule type" value="Genomic_DNA"/>
</dbReference>
<sequence length="138" mass="15647">MTDYTEYFDEVIQAHVAIEQWLAEERDESELELLLTRFSPQFSMISPLGRVLDFEALNELFLLAGGKKLGFRIELSELRGVALYDGGAVVSYREQQTDATGLHSDRRSTVVFEKQASGQVLWRHLHETFVTHGARSAA</sequence>
<dbReference type="Proteomes" id="UP001230768">
    <property type="component" value="Chromosome"/>
</dbReference>
<gene>
    <name evidence="1" type="ORF">PSH88_25555</name>
</gene>
<reference evidence="1 2" key="1">
    <citation type="submission" date="2023-02" db="EMBL/GenBank/DDBJ databases">
        <title>Evolution of Hrp T3SS in non-pathogenic Pseudomonas fluorescens.</title>
        <authorList>
            <person name="Liao K."/>
            <person name="Wei H."/>
            <person name="Gu Y."/>
        </authorList>
    </citation>
    <scope>NUCLEOTIDE SEQUENCE [LARGE SCALE GENOMIC DNA]</scope>
    <source>
        <strain evidence="1 2">FP607</strain>
    </source>
</reference>
<dbReference type="PIRSF" id="PIRSF029394">
    <property type="entry name" value="UCP029394"/>
    <property type="match status" value="1"/>
</dbReference>
<proteinExistence type="predicted"/>
<organism evidence="1 2">
    <name type="scientific">Pseudomonas wuhanensis</name>
    <dbReference type="NCBI Taxonomy" id="2954098"/>
    <lineage>
        <taxon>Bacteria</taxon>
        <taxon>Pseudomonadati</taxon>
        <taxon>Pseudomonadota</taxon>
        <taxon>Gammaproteobacteria</taxon>
        <taxon>Pseudomonadales</taxon>
        <taxon>Pseudomonadaceae</taxon>
        <taxon>Pseudomonas</taxon>
    </lineage>
</organism>
<keyword evidence="2" id="KW-1185">Reference proteome</keyword>
<protein>
    <submittedName>
        <fullName evidence="1">DUF4440 domain-containing protein</fullName>
    </submittedName>
</protein>
<name>A0ABY9GPA5_9PSED</name>
<dbReference type="Gene3D" id="3.10.450.50">
    <property type="match status" value="1"/>
</dbReference>
<evidence type="ECO:0000313" key="2">
    <source>
        <dbReference type="Proteomes" id="UP001230768"/>
    </source>
</evidence>
<evidence type="ECO:0000313" key="1">
    <source>
        <dbReference type="EMBL" id="WLI17568.1"/>
    </source>
</evidence>
<dbReference type="SUPFAM" id="SSF54427">
    <property type="entry name" value="NTF2-like"/>
    <property type="match status" value="1"/>
</dbReference>
<dbReference type="InterPro" id="IPR016918">
    <property type="entry name" value="UCP029394"/>
</dbReference>